<organism evidence="3">
    <name type="scientific">Drosophila rhopaloa</name>
    <name type="common">Fruit fly</name>
    <dbReference type="NCBI Taxonomy" id="1041015"/>
    <lineage>
        <taxon>Eukaryota</taxon>
        <taxon>Metazoa</taxon>
        <taxon>Ecdysozoa</taxon>
        <taxon>Arthropoda</taxon>
        <taxon>Hexapoda</taxon>
        <taxon>Insecta</taxon>
        <taxon>Pterygota</taxon>
        <taxon>Neoptera</taxon>
        <taxon>Endopterygota</taxon>
        <taxon>Diptera</taxon>
        <taxon>Brachycera</taxon>
        <taxon>Muscomorpha</taxon>
        <taxon>Ephydroidea</taxon>
        <taxon>Drosophilidae</taxon>
        <taxon>Drosophila</taxon>
        <taxon>Sophophora</taxon>
    </lineage>
</organism>
<protein>
    <submittedName>
        <fullName evidence="3">Perlucin</fullName>
    </submittedName>
</protein>
<dbReference type="Gene3D" id="3.10.100.10">
    <property type="entry name" value="Mannose-Binding Protein A, subunit A"/>
    <property type="match status" value="1"/>
</dbReference>
<dbReference type="SUPFAM" id="SSF56436">
    <property type="entry name" value="C-type lectin-like"/>
    <property type="match status" value="1"/>
</dbReference>
<dbReference type="PANTHER" id="PTHR22803">
    <property type="entry name" value="MANNOSE, PHOSPHOLIPASE, LECTIN RECEPTOR RELATED"/>
    <property type="match status" value="1"/>
</dbReference>
<dbReference type="SMART" id="SM00034">
    <property type="entry name" value="CLECT"/>
    <property type="match status" value="1"/>
</dbReference>
<sequence>MLVKLVQIFMLFASFKLGFSYEIYTTQIESGNPNNVSIHSFPFIEIGGGFYYFGQDKVNWYTGYENCRYLNSELVTFETNDEFDAVAAYLVSKGERSEHWTSGNDLAKTGTHTWFTNAQPLRITRWAPNQPDNAGGREHCIHLGYVYGHSTEIQLNDRPCNNDNNSLFKYVCEAPKQETISIVVWK</sequence>
<gene>
    <name evidence="3" type="primary">LOC108042247</name>
</gene>
<reference evidence="3" key="1">
    <citation type="submission" date="2025-08" db="UniProtKB">
        <authorList>
            <consortium name="RefSeq"/>
        </authorList>
    </citation>
    <scope>IDENTIFICATION</scope>
</reference>
<dbReference type="InterPro" id="IPR016186">
    <property type="entry name" value="C-type_lectin-like/link_sf"/>
</dbReference>
<dbReference type="InterPro" id="IPR050111">
    <property type="entry name" value="C-type_lectin/snaclec_domain"/>
</dbReference>
<dbReference type="CDD" id="cd00037">
    <property type="entry name" value="CLECT"/>
    <property type="match status" value="1"/>
</dbReference>
<dbReference type="InterPro" id="IPR016187">
    <property type="entry name" value="CTDL_fold"/>
</dbReference>
<dbReference type="InterPro" id="IPR001304">
    <property type="entry name" value="C-type_lectin-like"/>
</dbReference>
<evidence type="ECO:0000256" key="1">
    <source>
        <dbReference type="SAM" id="SignalP"/>
    </source>
</evidence>
<evidence type="ECO:0000313" key="3">
    <source>
        <dbReference type="RefSeq" id="XP_016975925.1"/>
    </source>
</evidence>
<dbReference type="AlphaFoldDB" id="A0A6P4ECX1"/>
<dbReference type="PROSITE" id="PS50041">
    <property type="entry name" value="C_TYPE_LECTIN_2"/>
    <property type="match status" value="1"/>
</dbReference>
<dbReference type="Pfam" id="PF00059">
    <property type="entry name" value="Lectin_C"/>
    <property type="match status" value="1"/>
</dbReference>
<evidence type="ECO:0000259" key="2">
    <source>
        <dbReference type="PROSITE" id="PS50041"/>
    </source>
</evidence>
<name>A0A6P4ECX1_DRORH</name>
<dbReference type="RefSeq" id="XP_016975925.2">
    <property type="nucleotide sequence ID" value="XM_017120436.2"/>
</dbReference>
<feature type="signal peptide" evidence="1">
    <location>
        <begin position="1"/>
        <end position="20"/>
    </location>
</feature>
<accession>A0A6P4ECX1</accession>
<keyword evidence="1" id="KW-0732">Signal</keyword>
<dbReference type="GeneID" id="108042247"/>
<dbReference type="RefSeq" id="XP_016975925.1">
    <property type="nucleotide sequence ID" value="XM_017120436.1"/>
</dbReference>
<proteinExistence type="predicted"/>
<feature type="domain" description="C-type lectin" evidence="2">
    <location>
        <begin position="46"/>
        <end position="169"/>
    </location>
</feature>
<feature type="chain" id="PRO_5028094570" evidence="1">
    <location>
        <begin position="21"/>
        <end position="186"/>
    </location>
</feature>
<dbReference type="OrthoDB" id="6340082at2759"/>